<dbReference type="AlphaFoldDB" id="E4ZVM8"/>
<dbReference type="PANTHER" id="PTHR43806">
    <property type="entry name" value="PEPTIDASE S8"/>
    <property type="match status" value="1"/>
</dbReference>
<dbReference type="EMBL" id="FP929127">
    <property type="protein sequence ID" value="CBX95654.1"/>
    <property type="molecule type" value="Genomic_DNA"/>
</dbReference>
<dbReference type="GO" id="GO:0004252">
    <property type="term" value="F:serine-type endopeptidase activity"/>
    <property type="evidence" value="ECO:0007669"/>
    <property type="project" value="UniProtKB-UniRule"/>
</dbReference>
<reference evidence="10" key="1">
    <citation type="journal article" date="2011" name="Nat. Commun.">
        <title>Effector diversification within compartments of the Leptosphaeria maculans genome affected by Repeat-Induced Point mutations.</title>
        <authorList>
            <person name="Rouxel T."/>
            <person name="Grandaubert J."/>
            <person name="Hane J.K."/>
            <person name="Hoede C."/>
            <person name="van de Wouw A.P."/>
            <person name="Couloux A."/>
            <person name="Dominguez V."/>
            <person name="Anthouard V."/>
            <person name="Bally P."/>
            <person name="Bourras S."/>
            <person name="Cozijnsen A.J."/>
            <person name="Ciuffetti L.M."/>
            <person name="Degrave A."/>
            <person name="Dilmaghani A."/>
            <person name="Duret L."/>
            <person name="Fudal I."/>
            <person name="Goodwin S.B."/>
            <person name="Gout L."/>
            <person name="Glaser N."/>
            <person name="Linglin J."/>
            <person name="Kema G.H.J."/>
            <person name="Lapalu N."/>
            <person name="Lawrence C.B."/>
            <person name="May K."/>
            <person name="Meyer M."/>
            <person name="Ollivier B."/>
            <person name="Poulain J."/>
            <person name="Schoch C.L."/>
            <person name="Simon A."/>
            <person name="Spatafora J.W."/>
            <person name="Stachowiak A."/>
            <person name="Turgeon B.G."/>
            <person name="Tyler B.M."/>
            <person name="Vincent D."/>
            <person name="Weissenbach J."/>
            <person name="Amselem J."/>
            <person name="Quesneville H."/>
            <person name="Oliver R.P."/>
            <person name="Wincker P."/>
            <person name="Balesdent M.-H."/>
            <person name="Howlett B.J."/>
        </authorList>
    </citation>
    <scope>NUCLEOTIDE SEQUENCE [LARGE SCALE GENOMIC DNA]</scope>
    <source>
        <strain evidence="10">JN3 / isolate v23.1.3 / race Av1-4-5-6-7-8</strain>
    </source>
</reference>
<dbReference type="PANTHER" id="PTHR43806:SF11">
    <property type="entry name" value="CEREVISIN-RELATED"/>
    <property type="match status" value="1"/>
</dbReference>
<feature type="active site" description="Charge relay system" evidence="5">
    <location>
        <position position="284"/>
    </location>
</feature>
<sequence>MRASCLLLISANVVVNAFPNIWGSGSSAAVEADIPNLGPNVIIVRPIDPTNSEQISKAGENLRNICGSEHVRAHQTSDGTPSWLVTLSDRETLQYLPGDFLCILQAALEACRHIPRDDLFYNIAAKDYYNDEETKATRDFINTKLTNPDQEIIEFTYPGTSHVLGWGHVQLREAAKSELEAYAGIVSPLGEDGPVDDERAVSDSGLEIPRNARASRLSGMIHSSYMAVTSRLAIFKRAITWTKQAPASWDLNMVSQPKEMKDDQVSDFVYDDNAGVGTWVYDIDSGAALRVINMASRNLETSKHCRPSRPKTQPSKDAGEAEDSDGSDTSHGTKVSSKAVGQKYGVAKRATLVSVKMRPERSRSTADFIKAIDDVVNHLADDERADRRSKTVIISSLGFSQADPTHTAFLRPIFESLFALGIPFVTFSGNFGDILPDINKLPKTLVGPDMPILIVGAVDDQRKKTSYSQAGKDEDMIYAPGGTDARKIEVQSRFNKNEGEGTPGQERGTSFAAPIVAGVIATYFNYDPKPWDDSKTGKQRVQAIEDFIRSDSSSWDDSGLSRTIWNGATRADHQSPGANGQSVPPAGPTKALSIIGEYTPEASTFDWLFFSIDYDTGAECRTDIATEPKTVPFSDTGMTYPGGTWDVDLAGEKCEYKNSGDNPGALFCNGKEIACFDEAGDSEPDKGEYECGGKMRQPVFICPY</sequence>
<dbReference type="OrthoDB" id="1896086at2759"/>
<feature type="region of interest" description="Disordered" evidence="6">
    <location>
        <begin position="300"/>
        <end position="340"/>
    </location>
</feature>
<keyword evidence="4 5" id="KW-0720">Serine protease</keyword>
<evidence type="ECO:0000256" key="4">
    <source>
        <dbReference type="ARBA" id="ARBA00022825"/>
    </source>
</evidence>
<evidence type="ECO:0000256" key="5">
    <source>
        <dbReference type="PROSITE-ProRule" id="PRU01240"/>
    </source>
</evidence>
<feature type="chain" id="PRO_5003193177" description="Peptidase S8/S53 domain-containing protein" evidence="7">
    <location>
        <begin position="18"/>
        <end position="704"/>
    </location>
</feature>
<feature type="signal peptide" evidence="7">
    <location>
        <begin position="1"/>
        <end position="17"/>
    </location>
</feature>
<organism evidence="10">
    <name type="scientific">Leptosphaeria maculans (strain JN3 / isolate v23.1.3 / race Av1-4-5-6-7-8)</name>
    <name type="common">Blackleg fungus</name>
    <name type="synonym">Phoma lingam</name>
    <dbReference type="NCBI Taxonomy" id="985895"/>
    <lineage>
        <taxon>Eukaryota</taxon>
        <taxon>Fungi</taxon>
        <taxon>Dikarya</taxon>
        <taxon>Ascomycota</taxon>
        <taxon>Pezizomycotina</taxon>
        <taxon>Dothideomycetes</taxon>
        <taxon>Pleosporomycetidae</taxon>
        <taxon>Pleosporales</taxon>
        <taxon>Pleosporineae</taxon>
        <taxon>Leptosphaeriaceae</taxon>
        <taxon>Plenodomus</taxon>
        <taxon>Plenodomus lingam/Leptosphaeria maculans species complex</taxon>
    </lineage>
</organism>
<dbReference type="InterPro" id="IPR000209">
    <property type="entry name" value="Peptidase_S8/S53_dom"/>
</dbReference>
<dbReference type="SUPFAM" id="SSF52743">
    <property type="entry name" value="Subtilisin-like"/>
    <property type="match status" value="1"/>
</dbReference>
<dbReference type="Gene3D" id="3.40.50.200">
    <property type="entry name" value="Peptidase S8/S53 domain"/>
    <property type="match status" value="1"/>
</dbReference>
<dbReference type="InterPro" id="IPR036852">
    <property type="entry name" value="Peptidase_S8/S53_dom_sf"/>
</dbReference>
<dbReference type="HOGENOM" id="CLU_391838_0_0_1"/>
<evidence type="ECO:0000313" key="10">
    <source>
        <dbReference type="Proteomes" id="UP000002668"/>
    </source>
</evidence>
<dbReference type="InParanoid" id="E4ZVM8"/>
<keyword evidence="7" id="KW-0732">Signal</keyword>
<feature type="compositionally biased region" description="Polar residues" evidence="6">
    <location>
        <begin position="327"/>
        <end position="336"/>
    </location>
</feature>
<evidence type="ECO:0000256" key="3">
    <source>
        <dbReference type="ARBA" id="ARBA00022801"/>
    </source>
</evidence>
<dbReference type="PROSITE" id="PS00138">
    <property type="entry name" value="SUBTILASE_SER"/>
    <property type="match status" value="1"/>
</dbReference>
<dbReference type="InterPro" id="IPR050131">
    <property type="entry name" value="Peptidase_S8_subtilisin-like"/>
</dbReference>
<feature type="domain" description="Peptidase S8/S53" evidence="8">
    <location>
        <begin position="303"/>
        <end position="532"/>
    </location>
</feature>
<keyword evidence="3 5" id="KW-0378">Hydrolase</keyword>
<dbReference type="Pfam" id="PF00082">
    <property type="entry name" value="Peptidase_S8"/>
    <property type="match status" value="1"/>
</dbReference>
<evidence type="ECO:0000256" key="6">
    <source>
        <dbReference type="SAM" id="MobiDB-lite"/>
    </source>
</evidence>
<dbReference type="eggNOG" id="KOG1153">
    <property type="taxonomic scope" value="Eukaryota"/>
</dbReference>
<dbReference type="PROSITE" id="PS00137">
    <property type="entry name" value="SUBTILASE_HIS"/>
    <property type="match status" value="1"/>
</dbReference>
<dbReference type="GO" id="GO:0006508">
    <property type="term" value="P:proteolysis"/>
    <property type="evidence" value="ECO:0007669"/>
    <property type="project" value="UniProtKB-KW"/>
</dbReference>
<dbReference type="InterPro" id="IPR022398">
    <property type="entry name" value="Peptidase_S8_His-AS"/>
</dbReference>
<comment type="similarity">
    <text evidence="1 5">Belongs to the peptidase S8 family.</text>
</comment>
<keyword evidence="10" id="KW-1185">Reference proteome</keyword>
<evidence type="ECO:0000256" key="7">
    <source>
        <dbReference type="SAM" id="SignalP"/>
    </source>
</evidence>
<dbReference type="PROSITE" id="PS51892">
    <property type="entry name" value="SUBTILASE"/>
    <property type="match status" value="1"/>
</dbReference>
<keyword evidence="2 5" id="KW-0645">Protease</keyword>
<dbReference type="VEuPathDB" id="FungiDB:LEMA_P028060.1"/>
<feature type="active site" description="Charge relay system" evidence="5">
    <location>
        <position position="331"/>
    </location>
</feature>
<dbReference type="InterPro" id="IPR023828">
    <property type="entry name" value="Peptidase_S8_Ser-AS"/>
</dbReference>
<evidence type="ECO:0000259" key="8">
    <source>
        <dbReference type="Pfam" id="PF00082"/>
    </source>
</evidence>
<proteinExistence type="inferred from homology"/>
<protein>
    <recommendedName>
        <fullName evidence="8">Peptidase S8/S53 domain-containing protein</fullName>
    </recommendedName>
</protein>
<evidence type="ECO:0000256" key="1">
    <source>
        <dbReference type="ARBA" id="ARBA00011073"/>
    </source>
</evidence>
<name>E4ZVM8_LEPMJ</name>
<dbReference type="STRING" id="985895.E4ZVM8"/>
<feature type="active site" description="Charge relay system" evidence="5">
    <location>
        <position position="510"/>
    </location>
</feature>
<gene>
    <name evidence="9" type="ORF">LEMA_P028060.1</name>
</gene>
<accession>E4ZVM8</accession>
<evidence type="ECO:0000256" key="2">
    <source>
        <dbReference type="ARBA" id="ARBA00022670"/>
    </source>
</evidence>
<evidence type="ECO:0000313" key="9">
    <source>
        <dbReference type="EMBL" id="CBX95654.1"/>
    </source>
</evidence>
<dbReference type="Proteomes" id="UP000002668">
    <property type="component" value="Genome"/>
</dbReference>